<organism evidence="3 4">
    <name type="scientific">Abeliophyllum distichum</name>
    <dbReference type="NCBI Taxonomy" id="126358"/>
    <lineage>
        <taxon>Eukaryota</taxon>
        <taxon>Viridiplantae</taxon>
        <taxon>Streptophyta</taxon>
        <taxon>Embryophyta</taxon>
        <taxon>Tracheophyta</taxon>
        <taxon>Spermatophyta</taxon>
        <taxon>Magnoliopsida</taxon>
        <taxon>eudicotyledons</taxon>
        <taxon>Gunneridae</taxon>
        <taxon>Pentapetalae</taxon>
        <taxon>asterids</taxon>
        <taxon>lamiids</taxon>
        <taxon>Lamiales</taxon>
        <taxon>Oleaceae</taxon>
        <taxon>Forsythieae</taxon>
        <taxon>Abeliophyllum</taxon>
    </lineage>
</organism>
<dbReference type="AlphaFoldDB" id="A0ABD1RBC7"/>
<reference evidence="4" key="1">
    <citation type="submission" date="2024-07" db="EMBL/GenBank/DDBJ databases">
        <title>Two chromosome-level genome assemblies of Korean endemic species Abeliophyllum distichum and Forsythia ovata (Oleaceae).</title>
        <authorList>
            <person name="Jang H."/>
        </authorList>
    </citation>
    <scope>NUCLEOTIDE SEQUENCE [LARGE SCALE GENOMIC DNA]</scope>
</reference>
<gene>
    <name evidence="3" type="ORF">Adt_29894</name>
</gene>
<proteinExistence type="predicted"/>
<protein>
    <submittedName>
        <fullName evidence="3">Syntaxin</fullName>
    </submittedName>
</protein>
<evidence type="ECO:0000259" key="2">
    <source>
        <dbReference type="Pfam" id="PF00804"/>
    </source>
</evidence>
<dbReference type="Gene3D" id="1.20.58.70">
    <property type="match status" value="1"/>
</dbReference>
<feature type="domain" description="Syntaxin N-terminal" evidence="2">
    <location>
        <begin position="37"/>
        <end position="99"/>
    </location>
</feature>
<evidence type="ECO:0000313" key="3">
    <source>
        <dbReference type="EMBL" id="KAL2485138.1"/>
    </source>
</evidence>
<dbReference type="Proteomes" id="UP001604336">
    <property type="component" value="Unassembled WGS sequence"/>
</dbReference>
<feature type="region of interest" description="Disordered" evidence="1">
    <location>
        <begin position="1"/>
        <end position="24"/>
    </location>
</feature>
<keyword evidence="4" id="KW-1185">Reference proteome</keyword>
<sequence>MNNLFSGTFSHFQDQDQSPPPNSQVIEMTQSISTGDVNLDRFFEEVETIKEELWDLETLYSQLQAAHEQNKTLHNAKIVKDLWAKMDNDIAISLKKAKIFKV</sequence>
<evidence type="ECO:0000256" key="1">
    <source>
        <dbReference type="SAM" id="MobiDB-lite"/>
    </source>
</evidence>
<name>A0ABD1RBC7_9LAMI</name>
<dbReference type="InterPro" id="IPR006011">
    <property type="entry name" value="Syntaxin_N"/>
</dbReference>
<accession>A0ABD1RBC7</accession>
<evidence type="ECO:0000313" key="4">
    <source>
        <dbReference type="Proteomes" id="UP001604336"/>
    </source>
</evidence>
<dbReference type="EMBL" id="JBFOLK010000009">
    <property type="protein sequence ID" value="KAL2485138.1"/>
    <property type="molecule type" value="Genomic_DNA"/>
</dbReference>
<comment type="caution">
    <text evidence="3">The sequence shown here is derived from an EMBL/GenBank/DDBJ whole genome shotgun (WGS) entry which is preliminary data.</text>
</comment>
<dbReference type="Pfam" id="PF00804">
    <property type="entry name" value="Syntaxin"/>
    <property type="match status" value="1"/>
</dbReference>
<feature type="compositionally biased region" description="Polar residues" evidence="1">
    <location>
        <begin position="1"/>
        <end position="12"/>
    </location>
</feature>